<comment type="caution">
    <text evidence="3">The sequence shown here is derived from an EMBL/GenBank/DDBJ whole genome shotgun (WGS) entry which is preliminary data.</text>
</comment>
<keyword evidence="3" id="KW-0378">Hydrolase</keyword>
<dbReference type="PANTHER" id="PTHR22642:SF2">
    <property type="entry name" value="PROTEIN LONG AFTER FAR-RED 3"/>
    <property type="match status" value="1"/>
</dbReference>
<dbReference type="InterPro" id="IPR013108">
    <property type="entry name" value="Amidohydro_3"/>
</dbReference>
<dbReference type="SUPFAM" id="SSF51556">
    <property type="entry name" value="Metallo-dependent hydrolases"/>
    <property type="match status" value="1"/>
</dbReference>
<keyword evidence="4" id="KW-1185">Reference proteome</keyword>
<dbReference type="Gene3D" id="3.20.20.140">
    <property type="entry name" value="Metal-dependent hydrolases"/>
    <property type="match status" value="1"/>
</dbReference>
<gene>
    <name evidence="3" type="ORF">H7F53_01615</name>
</gene>
<accession>A0A7X1KNM0</accession>
<dbReference type="Gene3D" id="2.30.40.10">
    <property type="entry name" value="Urease, subunit C, domain 1"/>
    <property type="match status" value="1"/>
</dbReference>
<dbReference type="InterPro" id="IPR033932">
    <property type="entry name" value="YtcJ-like"/>
</dbReference>
<dbReference type="Pfam" id="PF07969">
    <property type="entry name" value="Amidohydro_3"/>
    <property type="match status" value="1"/>
</dbReference>
<dbReference type="PANTHER" id="PTHR22642">
    <property type="entry name" value="IMIDAZOLONEPROPIONASE"/>
    <property type="match status" value="1"/>
</dbReference>
<dbReference type="GO" id="GO:0016810">
    <property type="term" value="F:hydrolase activity, acting on carbon-nitrogen (but not peptide) bonds"/>
    <property type="evidence" value="ECO:0007669"/>
    <property type="project" value="InterPro"/>
</dbReference>
<protein>
    <submittedName>
        <fullName evidence="3">Amidohydrolase family protein</fullName>
    </submittedName>
</protein>
<dbReference type="CDD" id="cd01300">
    <property type="entry name" value="YtcJ_like"/>
    <property type="match status" value="1"/>
</dbReference>
<evidence type="ECO:0000256" key="1">
    <source>
        <dbReference type="SAM" id="SignalP"/>
    </source>
</evidence>
<dbReference type="InterPro" id="IPR011059">
    <property type="entry name" value="Metal-dep_hydrolase_composite"/>
</dbReference>
<organism evidence="3 4">
    <name type="scientific">Novosphingobium piscinae</name>
    <dbReference type="NCBI Taxonomy" id="1507448"/>
    <lineage>
        <taxon>Bacteria</taxon>
        <taxon>Pseudomonadati</taxon>
        <taxon>Pseudomonadota</taxon>
        <taxon>Alphaproteobacteria</taxon>
        <taxon>Sphingomonadales</taxon>
        <taxon>Sphingomonadaceae</taxon>
        <taxon>Novosphingobium</taxon>
    </lineage>
</organism>
<dbReference type="PROSITE" id="PS51257">
    <property type="entry name" value="PROKAR_LIPOPROTEIN"/>
    <property type="match status" value="1"/>
</dbReference>
<dbReference type="InterPro" id="IPR032466">
    <property type="entry name" value="Metal_Hydrolase"/>
</dbReference>
<keyword evidence="1" id="KW-0732">Signal</keyword>
<evidence type="ECO:0000313" key="4">
    <source>
        <dbReference type="Proteomes" id="UP000551327"/>
    </source>
</evidence>
<dbReference type="AlphaFoldDB" id="A0A7X1KNM0"/>
<sequence length="572" mass="60252">MPMRLRFASSLTALALACTGAAGSAQFQDAVGPATPLPADVIYVHGHIATPEGWREAIAVSGATIVATGNEGDLAKHRTAQTRVIDLGGRTVLPGLIDMHVHAVDAGLREASCAFPQGANLSAVLATIKACAAKAKPGAWIEGGQWDATSLGKTPPHRKLLDAVSGTVPVVLHDISLHSVWANSAALKAAGITRDTPNPAGGGIIEKDRTGEPTGILRETAAIAILNKLPPPSHDERVAALRTATRMMLAQGITAYEEALMATPNARAYAALADRGELVQHVRTCMWDNDQTLIAQRSLYARPGLEISCVKMILDGVPTDAHTAAMLEPYADANHQGEPARIKGELMATPEAIAAKLIRYDAAGLTVKLHVAGDASARAALDAIGAARKANGPYGQRHELAHANFITPEDMARATGLGATYEFSPYLWFPSPPVRDVIRSVGTKRMERFTPVRDALAAGTHVVLGSDWPVVPSMSPWVAIETLVTRQAPGGSTEQLAPGQAITVAQAVTLLTANAARQLGIGDRVGTLEPGKQADFIVLDQDIFSVPATAIHRTRVLRTVVKGKEVYVSPNQ</sequence>
<name>A0A7X1KNM0_9SPHN</name>
<dbReference type="SUPFAM" id="SSF51338">
    <property type="entry name" value="Composite domain of metallo-dependent hydrolases"/>
    <property type="match status" value="1"/>
</dbReference>
<feature type="domain" description="Amidohydrolase 3" evidence="2">
    <location>
        <begin position="83"/>
        <end position="567"/>
    </location>
</feature>
<proteinExistence type="predicted"/>
<evidence type="ECO:0000259" key="2">
    <source>
        <dbReference type="Pfam" id="PF07969"/>
    </source>
</evidence>
<evidence type="ECO:0000313" key="3">
    <source>
        <dbReference type="EMBL" id="MBC2667841.1"/>
    </source>
</evidence>
<reference evidence="3 4" key="1">
    <citation type="submission" date="2020-08" db="EMBL/GenBank/DDBJ databases">
        <title>The genome sequence of type strain Novosphingobium piscinae KCTC 42194.</title>
        <authorList>
            <person name="Liu Y."/>
        </authorList>
    </citation>
    <scope>NUCLEOTIDE SEQUENCE [LARGE SCALE GENOMIC DNA]</scope>
    <source>
        <strain evidence="3 4">KCTC 42194</strain>
    </source>
</reference>
<dbReference type="EMBL" id="JACLAX010000001">
    <property type="protein sequence ID" value="MBC2667841.1"/>
    <property type="molecule type" value="Genomic_DNA"/>
</dbReference>
<dbReference type="Proteomes" id="UP000551327">
    <property type="component" value="Unassembled WGS sequence"/>
</dbReference>
<feature type="chain" id="PRO_5031307255" evidence="1">
    <location>
        <begin position="25"/>
        <end position="572"/>
    </location>
</feature>
<feature type="signal peptide" evidence="1">
    <location>
        <begin position="1"/>
        <end position="24"/>
    </location>
</feature>
<dbReference type="Gene3D" id="3.10.310.70">
    <property type="match status" value="1"/>
</dbReference>